<feature type="domain" description="DUF4124" evidence="4">
    <location>
        <begin position="17"/>
        <end position="73"/>
    </location>
</feature>
<dbReference type="PROSITE" id="PS00922">
    <property type="entry name" value="TRANSGLYCOSYLASE"/>
    <property type="match status" value="1"/>
</dbReference>
<dbReference type="InterPro" id="IPR023346">
    <property type="entry name" value="Lysozyme-like_dom_sf"/>
</dbReference>
<keyword evidence="2" id="KW-0732">Signal</keyword>
<dbReference type="Gene3D" id="1.10.530.10">
    <property type="match status" value="1"/>
</dbReference>
<evidence type="ECO:0000313" key="6">
    <source>
        <dbReference type="Proteomes" id="UP000592294"/>
    </source>
</evidence>
<dbReference type="InterPro" id="IPR025392">
    <property type="entry name" value="DUF4124"/>
</dbReference>
<dbReference type="GO" id="GO:0008933">
    <property type="term" value="F:peptidoglycan lytic transglycosylase activity"/>
    <property type="evidence" value="ECO:0007669"/>
    <property type="project" value="InterPro"/>
</dbReference>
<evidence type="ECO:0000313" key="5">
    <source>
        <dbReference type="EMBL" id="NVZ10603.1"/>
    </source>
</evidence>
<feature type="domain" description="Transglycosylase SLT" evidence="3">
    <location>
        <begin position="101"/>
        <end position="199"/>
    </location>
</feature>
<organism evidence="5 6">
    <name type="scientific">Allochromatium humboldtianum</name>
    <dbReference type="NCBI Taxonomy" id="504901"/>
    <lineage>
        <taxon>Bacteria</taxon>
        <taxon>Pseudomonadati</taxon>
        <taxon>Pseudomonadota</taxon>
        <taxon>Gammaproteobacteria</taxon>
        <taxon>Chromatiales</taxon>
        <taxon>Chromatiaceae</taxon>
        <taxon>Allochromatium</taxon>
    </lineage>
</organism>
<dbReference type="AlphaFoldDB" id="A0A850RNV0"/>
<dbReference type="Proteomes" id="UP000592294">
    <property type="component" value="Unassembled WGS sequence"/>
</dbReference>
<comment type="caution">
    <text evidence="5">The sequence shown here is derived from an EMBL/GenBank/DDBJ whole genome shotgun (WGS) entry which is preliminary data.</text>
</comment>
<evidence type="ECO:0000256" key="2">
    <source>
        <dbReference type="SAM" id="SignalP"/>
    </source>
</evidence>
<dbReference type="SUPFAM" id="SSF53955">
    <property type="entry name" value="Lysozyme-like"/>
    <property type="match status" value="1"/>
</dbReference>
<dbReference type="PANTHER" id="PTHR37423:SF2">
    <property type="entry name" value="MEMBRANE-BOUND LYTIC MUREIN TRANSGLYCOSYLASE C"/>
    <property type="match status" value="1"/>
</dbReference>
<dbReference type="PANTHER" id="PTHR37423">
    <property type="entry name" value="SOLUBLE LYTIC MUREIN TRANSGLYCOSYLASE-RELATED"/>
    <property type="match status" value="1"/>
</dbReference>
<feature type="chain" id="PRO_5032835272" evidence="2">
    <location>
        <begin position="25"/>
        <end position="233"/>
    </location>
</feature>
<dbReference type="InterPro" id="IPR008258">
    <property type="entry name" value="Transglycosylase_SLT_dom_1"/>
</dbReference>
<dbReference type="Pfam" id="PF13511">
    <property type="entry name" value="DUF4124"/>
    <property type="match status" value="1"/>
</dbReference>
<dbReference type="InterPro" id="IPR000189">
    <property type="entry name" value="Transglyc_AS"/>
</dbReference>
<sequence>MYGTLRLAVVLGAVALASWGTARADIYKYVDAAGNVYFTDSPLQGSRYRLEWHRESRKVAREVTTRSESSIAARGRVITSKPAPKLSQSQSQRRELYHHLVLANARRYGLSPSLLHAVIRAESAYDPAAVSRAGAQGLMQLMPGTAARYGVRDSFDPAENIRGGSAYLRDLLDMFDQDVKLALAGYNAGEGAVIKHGRQIPPYAETQDYVRKVLRFYAAERPNSFIMSAQSAR</sequence>
<keyword evidence="6" id="KW-1185">Reference proteome</keyword>
<evidence type="ECO:0000256" key="1">
    <source>
        <dbReference type="ARBA" id="ARBA00007734"/>
    </source>
</evidence>
<dbReference type="RefSeq" id="WP_176977341.1">
    <property type="nucleotide sequence ID" value="NZ_JABZEO010000011.1"/>
</dbReference>
<name>A0A850RNV0_9GAMM</name>
<dbReference type="GO" id="GO:0000270">
    <property type="term" value="P:peptidoglycan metabolic process"/>
    <property type="evidence" value="ECO:0007669"/>
    <property type="project" value="InterPro"/>
</dbReference>
<dbReference type="Pfam" id="PF01464">
    <property type="entry name" value="SLT"/>
    <property type="match status" value="1"/>
</dbReference>
<comment type="similarity">
    <text evidence="1">Belongs to the transglycosylase Slt family.</text>
</comment>
<proteinExistence type="inferred from homology"/>
<accession>A0A850RNV0</accession>
<dbReference type="EMBL" id="JABZEO010000011">
    <property type="protein sequence ID" value="NVZ10603.1"/>
    <property type="molecule type" value="Genomic_DNA"/>
</dbReference>
<reference evidence="5 6" key="1">
    <citation type="submission" date="2020-06" db="EMBL/GenBank/DDBJ databases">
        <title>Whole-genome sequence of Allochromatium humboldtianum DSM 21881, type strain.</title>
        <authorList>
            <person name="Kyndt J.A."/>
            <person name="Meyer T.E."/>
        </authorList>
    </citation>
    <scope>NUCLEOTIDE SEQUENCE [LARGE SCALE GENOMIC DNA]</scope>
    <source>
        <strain evidence="5 6">DSM 21881</strain>
    </source>
</reference>
<evidence type="ECO:0000259" key="4">
    <source>
        <dbReference type="Pfam" id="PF13511"/>
    </source>
</evidence>
<evidence type="ECO:0000259" key="3">
    <source>
        <dbReference type="Pfam" id="PF01464"/>
    </source>
</evidence>
<dbReference type="CDD" id="cd00254">
    <property type="entry name" value="LT-like"/>
    <property type="match status" value="1"/>
</dbReference>
<feature type="signal peptide" evidence="2">
    <location>
        <begin position="1"/>
        <end position="24"/>
    </location>
</feature>
<dbReference type="GO" id="GO:0016020">
    <property type="term" value="C:membrane"/>
    <property type="evidence" value="ECO:0007669"/>
    <property type="project" value="InterPro"/>
</dbReference>
<protein>
    <submittedName>
        <fullName evidence="5">Lytic transglycosylase domain-containing protein</fullName>
    </submittedName>
</protein>
<gene>
    <name evidence="5" type="ORF">HW932_15170</name>
</gene>